<dbReference type="Pfam" id="PF01352">
    <property type="entry name" value="KRAB"/>
    <property type="match status" value="1"/>
</dbReference>
<accession>A0A4X2KNZ7</accession>
<dbReference type="Gene3D" id="6.10.140.140">
    <property type="match status" value="1"/>
</dbReference>
<reference evidence="2" key="3">
    <citation type="submission" date="2025-09" db="UniProtKB">
        <authorList>
            <consortium name="Ensembl"/>
        </authorList>
    </citation>
    <scope>IDENTIFICATION</scope>
</reference>
<dbReference type="PANTHER" id="PTHR23232">
    <property type="entry name" value="KRAB DOMAIN C2H2 ZINC FINGER"/>
    <property type="match status" value="1"/>
</dbReference>
<dbReference type="GO" id="GO:0006355">
    <property type="term" value="P:regulation of DNA-templated transcription"/>
    <property type="evidence" value="ECO:0007669"/>
    <property type="project" value="InterPro"/>
</dbReference>
<dbReference type="PANTHER" id="PTHR23232:SF168">
    <property type="entry name" value="KRAB DOMAIN-CONTAINING PROTEIN"/>
    <property type="match status" value="1"/>
</dbReference>
<dbReference type="STRING" id="29139.ENSVURP00010013488"/>
<dbReference type="CDD" id="cd07765">
    <property type="entry name" value="KRAB_A-box"/>
    <property type="match status" value="1"/>
</dbReference>
<evidence type="ECO:0000259" key="1">
    <source>
        <dbReference type="PROSITE" id="PS50805"/>
    </source>
</evidence>
<dbReference type="Proteomes" id="UP000314987">
    <property type="component" value="Unassembled WGS sequence"/>
</dbReference>
<protein>
    <recommendedName>
        <fullName evidence="1">KRAB domain-containing protein</fullName>
    </recommendedName>
</protein>
<reference evidence="2" key="2">
    <citation type="submission" date="2025-08" db="UniProtKB">
        <authorList>
            <consortium name="Ensembl"/>
        </authorList>
    </citation>
    <scope>IDENTIFICATION</scope>
</reference>
<dbReference type="Ensembl" id="ENSVURT00010015357.1">
    <property type="protein sequence ID" value="ENSVURP00010013488.1"/>
    <property type="gene ID" value="ENSVURG00010010387.1"/>
</dbReference>
<dbReference type="AlphaFoldDB" id="A0A4X2KNZ7"/>
<dbReference type="InterPro" id="IPR001909">
    <property type="entry name" value="KRAB"/>
</dbReference>
<organism evidence="2 3">
    <name type="scientific">Vombatus ursinus</name>
    <name type="common">Common wombat</name>
    <dbReference type="NCBI Taxonomy" id="29139"/>
    <lineage>
        <taxon>Eukaryota</taxon>
        <taxon>Metazoa</taxon>
        <taxon>Chordata</taxon>
        <taxon>Craniata</taxon>
        <taxon>Vertebrata</taxon>
        <taxon>Euteleostomi</taxon>
        <taxon>Mammalia</taxon>
        <taxon>Metatheria</taxon>
        <taxon>Diprotodontia</taxon>
        <taxon>Vombatidae</taxon>
        <taxon>Vombatus</taxon>
    </lineage>
</organism>
<evidence type="ECO:0000313" key="3">
    <source>
        <dbReference type="Proteomes" id="UP000314987"/>
    </source>
</evidence>
<feature type="domain" description="KRAB" evidence="1">
    <location>
        <begin position="9"/>
        <end position="80"/>
    </location>
</feature>
<dbReference type="PROSITE" id="PS50805">
    <property type="entry name" value="KRAB"/>
    <property type="match status" value="1"/>
</dbReference>
<dbReference type="SUPFAM" id="SSF109640">
    <property type="entry name" value="KRAB domain (Kruppel-associated box)"/>
    <property type="match status" value="1"/>
</dbReference>
<sequence length="109" mass="12323">MCLSFQASLTFKDVAVVFTKEEWGQLDYGQKHLYREVMLENYKNLVSLGHKGSKPDVISKLEHERDPWKVEKEITRCTCPGAGQIPPVPGNPRIALVTLTESPVQSLLR</sequence>
<evidence type="ECO:0000313" key="2">
    <source>
        <dbReference type="Ensembl" id="ENSVURP00010013488.1"/>
    </source>
</evidence>
<dbReference type="GeneTree" id="ENSGT00940000162000"/>
<reference evidence="3" key="1">
    <citation type="submission" date="2018-12" db="EMBL/GenBank/DDBJ databases">
        <authorList>
            <person name="Yazar S."/>
        </authorList>
    </citation>
    <scope>NUCLEOTIDE SEQUENCE [LARGE SCALE GENOMIC DNA]</scope>
</reference>
<dbReference type="InterPro" id="IPR050169">
    <property type="entry name" value="Krueppel_C2H2_ZnF"/>
</dbReference>
<proteinExistence type="predicted"/>
<dbReference type="SMART" id="SM00349">
    <property type="entry name" value="KRAB"/>
    <property type="match status" value="1"/>
</dbReference>
<dbReference type="InterPro" id="IPR036051">
    <property type="entry name" value="KRAB_dom_sf"/>
</dbReference>
<name>A0A4X2KNZ7_VOMUR</name>
<dbReference type="OMA" id="HAKSHCL"/>
<keyword evidence="3" id="KW-1185">Reference proteome</keyword>